<organism evidence="7 8">
    <name type="scientific">Latimeria chalumnae</name>
    <name type="common">Coelacanth</name>
    <dbReference type="NCBI Taxonomy" id="7897"/>
    <lineage>
        <taxon>Eukaryota</taxon>
        <taxon>Metazoa</taxon>
        <taxon>Chordata</taxon>
        <taxon>Craniata</taxon>
        <taxon>Vertebrata</taxon>
        <taxon>Euteleostomi</taxon>
        <taxon>Coelacanthiformes</taxon>
        <taxon>Coelacanthidae</taxon>
        <taxon>Latimeria</taxon>
    </lineage>
</organism>
<dbReference type="InterPro" id="IPR001245">
    <property type="entry name" value="Ser-Thr/Tyr_kinase_cat_dom"/>
</dbReference>
<keyword evidence="8" id="KW-1185">Reference proteome</keyword>
<evidence type="ECO:0000256" key="3">
    <source>
        <dbReference type="ARBA" id="ARBA00022840"/>
    </source>
</evidence>
<reference evidence="7" key="2">
    <citation type="submission" date="2025-08" db="UniProtKB">
        <authorList>
            <consortium name="Ensembl"/>
        </authorList>
    </citation>
    <scope>IDENTIFICATION</scope>
</reference>
<dbReference type="PANTHER" id="PTHR46877">
    <property type="entry name" value="EPH RECEPTOR A5"/>
    <property type="match status" value="1"/>
</dbReference>
<evidence type="ECO:0000313" key="8">
    <source>
        <dbReference type="Proteomes" id="UP000008672"/>
    </source>
</evidence>
<dbReference type="InterPro" id="IPR011009">
    <property type="entry name" value="Kinase-like_dom_sf"/>
</dbReference>
<sequence length="161" mass="18535">MKCRIRPYKLMGGKSQVILSIEEGYRLPAPMGCPTTLHQLMLHCWQKERNHRPKFTDIVSFLDKLIRNPSCLQNLVEDIHGVPCPVLSRPREVPEFPLFVSVSDWLDSIKMGQYMNNFMAAGLTTMDMVTRMSIDDVRRIGVVLIGHQRRIVSSIQTLRLQ</sequence>
<dbReference type="Proteomes" id="UP000008672">
    <property type="component" value="Unassembled WGS sequence"/>
</dbReference>
<dbReference type="PROSITE" id="PS50105">
    <property type="entry name" value="SAM_DOMAIN"/>
    <property type="match status" value="1"/>
</dbReference>
<dbReference type="Ensembl" id="ENSLACT00000000893.1">
    <property type="protein sequence ID" value="ENSLACP00000000884.1"/>
    <property type="gene ID" value="ENSLACG00000000796.1"/>
</dbReference>
<dbReference type="GO" id="GO:0030425">
    <property type="term" value="C:dendrite"/>
    <property type="evidence" value="ECO:0007669"/>
    <property type="project" value="TreeGrafter"/>
</dbReference>
<keyword evidence="2" id="KW-0547">Nucleotide-binding</keyword>
<keyword evidence="5" id="KW-0675">Receptor</keyword>
<dbReference type="Gene3D" id="1.10.510.10">
    <property type="entry name" value="Transferase(Phosphotransferase) domain 1"/>
    <property type="match status" value="1"/>
</dbReference>
<evidence type="ECO:0000256" key="2">
    <source>
        <dbReference type="ARBA" id="ARBA00022741"/>
    </source>
</evidence>
<dbReference type="InterPro" id="IPR050449">
    <property type="entry name" value="Ephrin_rcpt_TKs"/>
</dbReference>
<dbReference type="Gene3D" id="1.10.150.50">
    <property type="entry name" value="Transcription Factor, Ets-1"/>
    <property type="match status" value="1"/>
</dbReference>
<reference evidence="8" key="1">
    <citation type="submission" date="2011-08" db="EMBL/GenBank/DDBJ databases">
        <title>The draft genome of Latimeria chalumnae.</title>
        <authorList>
            <person name="Di Palma F."/>
            <person name="Alfoldi J."/>
            <person name="Johnson J."/>
            <person name="Berlin A."/>
            <person name="Gnerre S."/>
            <person name="Jaffe D."/>
            <person name="MacCallum I."/>
            <person name="Young S."/>
            <person name="Walker B.J."/>
            <person name="Lander E."/>
            <person name="Lindblad-Toh K."/>
        </authorList>
    </citation>
    <scope>NUCLEOTIDE SEQUENCE [LARGE SCALE GENOMIC DNA]</scope>
    <source>
        <strain evidence="8">Wild caught</strain>
    </source>
</reference>
<dbReference type="Pfam" id="PF07714">
    <property type="entry name" value="PK_Tyr_Ser-Thr"/>
    <property type="match status" value="1"/>
</dbReference>
<reference evidence="7" key="3">
    <citation type="submission" date="2025-09" db="UniProtKB">
        <authorList>
            <consortium name="Ensembl"/>
        </authorList>
    </citation>
    <scope>IDENTIFICATION</scope>
</reference>
<dbReference type="SUPFAM" id="SSF56112">
    <property type="entry name" value="Protein kinase-like (PK-like)"/>
    <property type="match status" value="1"/>
</dbReference>
<dbReference type="EMBL" id="AFYH01046935">
    <property type="status" value="NOT_ANNOTATED_CDS"/>
    <property type="molecule type" value="Genomic_DNA"/>
</dbReference>
<name>H2ZU13_LATCH</name>
<dbReference type="GO" id="GO:0005524">
    <property type="term" value="F:ATP binding"/>
    <property type="evidence" value="ECO:0007669"/>
    <property type="project" value="UniProtKB-KW"/>
</dbReference>
<dbReference type="HOGENOM" id="CLU_000288_7_26_1"/>
<dbReference type="Pfam" id="PF00536">
    <property type="entry name" value="SAM_1"/>
    <property type="match status" value="1"/>
</dbReference>
<dbReference type="AlphaFoldDB" id="H2ZU13"/>
<proteinExistence type="predicted"/>
<dbReference type="GeneTree" id="ENSGT00940000154490"/>
<evidence type="ECO:0000313" key="7">
    <source>
        <dbReference type="Ensembl" id="ENSLACP00000000884.1"/>
    </source>
</evidence>
<dbReference type="GO" id="GO:0005005">
    <property type="term" value="F:transmembrane-ephrin receptor activity"/>
    <property type="evidence" value="ECO:0007669"/>
    <property type="project" value="TreeGrafter"/>
</dbReference>
<keyword evidence="3" id="KW-0067">ATP-binding</keyword>
<dbReference type="STRING" id="7897.ENSLACP00000000884"/>
<evidence type="ECO:0000256" key="1">
    <source>
        <dbReference type="ARBA" id="ARBA00004167"/>
    </source>
</evidence>
<dbReference type="SMART" id="SM00454">
    <property type="entry name" value="SAM"/>
    <property type="match status" value="1"/>
</dbReference>
<evidence type="ECO:0000256" key="4">
    <source>
        <dbReference type="ARBA" id="ARBA00023136"/>
    </source>
</evidence>
<evidence type="ECO:0000259" key="6">
    <source>
        <dbReference type="PROSITE" id="PS50105"/>
    </source>
</evidence>
<accession>H2ZU13</accession>
<dbReference type="eggNOG" id="KOG0196">
    <property type="taxonomic scope" value="Eukaryota"/>
</dbReference>
<dbReference type="InterPro" id="IPR001660">
    <property type="entry name" value="SAM"/>
</dbReference>
<keyword evidence="4" id="KW-0472">Membrane</keyword>
<dbReference type="GO" id="GO:0005886">
    <property type="term" value="C:plasma membrane"/>
    <property type="evidence" value="ECO:0007669"/>
    <property type="project" value="TreeGrafter"/>
</dbReference>
<feature type="domain" description="SAM" evidence="6">
    <location>
        <begin position="101"/>
        <end position="161"/>
    </location>
</feature>
<dbReference type="OMA" id="YEWLANI"/>
<comment type="subcellular location">
    <subcellularLocation>
        <location evidence="1">Membrane</location>
        <topology evidence="1">Single-pass membrane protein</topology>
    </subcellularLocation>
</comment>
<dbReference type="InterPro" id="IPR013761">
    <property type="entry name" value="SAM/pointed_sf"/>
</dbReference>
<dbReference type="InParanoid" id="H2ZU13"/>
<dbReference type="GO" id="GO:0007411">
    <property type="term" value="P:axon guidance"/>
    <property type="evidence" value="ECO:0007669"/>
    <property type="project" value="TreeGrafter"/>
</dbReference>
<dbReference type="SUPFAM" id="SSF47769">
    <property type="entry name" value="SAM/Pointed domain"/>
    <property type="match status" value="1"/>
</dbReference>
<protein>
    <recommendedName>
        <fullName evidence="6">SAM domain-containing protein</fullName>
    </recommendedName>
</protein>
<dbReference type="PANTHER" id="PTHR46877:SF10">
    <property type="entry name" value="EPHRIN TYPE-A RECEPTOR 6"/>
    <property type="match status" value="1"/>
</dbReference>
<evidence type="ECO:0000256" key="5">
    <source>
        <dbReference type="ARBA" id="ARBA00023170"/>
    </source>
</evidence>
<dbReference type="EMBL" id="AFYH01046934">
    <property type="status" value="NOT_ANNOTATED_CDS"/>
    <property type="molecule type" value="Genomic_DNA"/>
</dbReference>